<comment type="caution">
    <text evidence="2">The sequence shown here is derived from an EMBL/GenBank/DDBJ whole genome shotgun (WGS) entry which is preliminary data.</text>
</comment>
<accession>X1JLK5</accession>
<dbReference type="InterPro" id="IPR005121">
    <property type="entry name" value="Fdx_antiC-bd"/>
</dbReference>
<dbReference type="SUPFAM" id="SSF55681">
    <property type="entry name" value="Class II aaRS and biotin synthetases"/>
    <property type="match status" value="1"/>
</dbReference>
<dbReference type="PANTHER" id="PTHR10947">
    <property type="entry name" value="PHENYLALANYL-TRNA SYNTHETASE BETA CHAIN AND LEUCINE-RICH REPEAT-CONTAINING PROTEIN 47"/>
    <property type="match status" value="1"/>
</dbReference>
<sequence length="250" mass="28087">LNKLLPEPHPLEPMPLRMANPMTTEQEYLRPNLRANLLAAFSANRRHEDGGIRLFELGKVYLPRHNDLPDEPEVLCGILGGSRVEKSWQGKDELLDFYDAKGVLEGLLNRLSVDANFEEDRDESLCLGKQASIVVGSKKLGVVGELQPKVLEAFEISEPVYLFEINLTALLPCTIGHKMFQSIPRFPAIVRDMALVVDTSVTHQRVLDIIKSFPLVRQVTLFDVYAGDQVPRGKKSLAYRISFQSQAHTL</sequence>
<dbReference type="GO" id="GO:0004826">
    <property type="term" value="F:phenylalanine-tRNA ligase activity"/>
    <property type="evidence" value="ECO:0007669"/>
    <property type="project" value="InterPro"/>
</dbReference>
<dbReference type="CDD" id="cd00769">
    <property type="entry name" value="PheRS_beta_core"/>
    <property type="match status" value="1"/>
</dbReference>
<name>X1JLK5_9ZZZZ</name>
<feature type="domain" description="FDX-ACB" evidence="1">
    <location>
        <begin position="184"/>
        <end position="250"/>
    </location>
</feature>
<dbReference type="Pfam" id="PF17759">
    <property type="entry name" value="tRNA_synthFbeta"/>
    <property type="match status" value="1"/>
</dbReference>
<dbReference type="Gene3D" id="3.30.930.10">
    <property type="entry name" value="Bira Bifunctional Protein, Domain 2"/>
    <property type="match status" value="1"/>
</dbReference>
<protein>
    <recommendedName>
        <fullName evidence="1">FDX-ACB domain-containing protein</fullName>
    </recommendedName>
</protein>
<evidence type="ECO:0000259" key="1">
    <source>
        <dbReference type="PROSITE" id="PS51447"/>
    </source>
</evidence>
<dbReference type="EMBL" id="BARU01036912">
    <property type="protein sequence ID" value="GAH82350.1"/>
    <property type="molecule type" value="Genomic_DNA"/>
</dbReference>
<feature type="non-terminal residue" evidence="2">
    <location>
        <position position="1"/>
    </location>
</feature>
<dbReference type="InterPro" id="IPR045864">
    <property type="entry name" value="aa-tRNA-synth_II/BPL/LPL"/>
</dbReference>
<dbReference type="InterPro" id="IPR036690">
    <property type="entry name" value="Fdx_antiC-bd_sf"/>
</dbReference>
<reference evidence="2" key="1">
    <citation type="journal article" date="2014" name="Front. Microbiol.">
        <title>High frequency of phylogenetically diverse reductive dehalogenase-homologous genes in deep subseafloor sedimentary metagenomes.</title>
        <authorList>
            <person name="Kawai M."/>
            <person name="Futagami T."/>
            <person name="Toyoda A."/>
            <person name="Takaki Y."/>
            <person name="Nishi S."/>
            <person name="Hori S."/>
            <person name="Arai W."/>
            <person name="Tsubouchi T."/>
            <person name="Morono Y."/>
            <person name="Uchiyama I."/>
            <person name="Ito T."/>
            <person name="Fujiyama A."/>
            <person name="Inagaki F."/>
            <person name="Takami H."/>
        </authorList>
    </citation>
    <scope>NUCLEOTIDE SEQUENCE</scope>
    <source>
        <strain evidence="2">Expedition CK06-06</strain>
    </source>
</reference>
<dbReference type="GO" id="GO:0009328">
    <property type="term" value="C:phenylalanine-tRNA ligase complex"/>
    <property type="evidence" value="ECO:0007669"/>
    <property type="project" value="TreeGrafter"/>
</dbReference>
<dbReference type="GO" id="GO:0006432">
    <property type="term" value="P:phenylalanyl-tRNA aminoacylation"/>
    <property type="evidence" value="ECO:0007669"/>
    <property type="project" value="InterPro"/>
</dbReference>
<evidence type="ECO:0000313" key="2">
    <source>
        <dbReference type="EMBL" id="GAH82350.1"/>
    </source>
</evidence>
<dbReference type="PROSITE" id="PS51447">
    <property type="entry name" value="FDX_ACB"/>
    <property type="match status" value="1"/>
</dbReference>
<dbReference type="PANTHER" id="PTHR10947:SF0">
    <property type="entry name" value="PHENYLALANINE--TRNA LIGASE BETA SUBUNIT"/>
    <property type="match status" value="1"/>
</dbReference>
<gene>
    <name evidence="2" type="ORF">S03H2_57574</name>
</gene>
<organism evidence="2">
    <name type="scientific">marine sediment metagenome</name>
    <dbReference type="NCBI Taxonomy" id="412755"/>
    <lineage>
        <taxon>unclassified sequences</taxon>
        <taxon>metagenomes</taxon>
        <taxon>ecological metagenomes</taxon>
    </lineage>
</organism>
<dbReference type="SMART" id="SM00896">
    <property type="entry name" value="FDX-ACB"/>
    <property type="match status" value="1"/>
</dbReference>
<dbReference type="Pfam" id="PF03147">
    <property type="entry name" value="FDX-ACB"/>
    <property type="match status" value="1"/>
</dbReference>
<dbReference type="AlphaFoldDB" id="X1JLK5"/>
<dbReference type="SUPFAM" id="SSF54991">
    <property type="entry name" value="Anticodon-binding domain of PheRS"/>
    <property type="match status" value="1"/>
</dbReference>
<feature type="non-terminal residue" evidence="2">
    <location>
        <position position="250"/>
    </location>
</feature>
<proteinExistence type="predicted"/>
<dbReference type="Gene3D" id="3.30.70.380">
    <property type="entry name" value="Ferrodoxin-fold anticodon-binding domain"/>
    <property type="match status" value="1"/>
</dbReference>
<dbReference type="InterPro" id="IPR045060">
    <property type="entry name" value="Phe-tRNA-ligase_IIc_bsu"/>
</dbReference>
<dbReference type="InterPro" id="IPR041616">
    <property type="entry name" value="PheRS_beta_core"/>
</dbReference>